<proteinExistence type="predicted"/>
<dbReference type="EMBL" id="BLXT01006999">
    <property type="protein sequence ID" value="GFO35438.1"/>
    <property type="molecule type" value="Genomic_DNA"/>
</dbReference>
<comment type="caution">
    <text evidence="1">The sequence shown here is derived from an EMBL/GenBank/DDBJ whole genome shotgun (WGS) entry which is preliminary data.</text>
</comment>
<evidence type="ECO:0000313" key="2">
    <source>
        <dbReference type="Proteomes" id="UP000735302"/>
    </source>
</evidence>
<evidence type="ECO:0000313" key="1">
    <source>
        <dbReference type="EMBL" id="GFO35438.1"/>
    </source>
</evidence>
<sequence>MDSFVQCMFRATPQLKMCLRDHRVQCTLRVTTQFMANFRYSFVKCTPTVTQQFVSSFRAHAQSDISVHDALLTVVFHRMIPKFMTSFRDRFVPCTHKVTPEFMRTFRQFCSLDAQSDITVLDEIQTGRIMVGLVFVGEVTNQFPQVLFEYWKMATWRPAVSAAHCLNDILCGMNRSGMSTAANVLRSFLRMTFQ</sequence>
<dbReference type="Proteomes" id="UP000735302">
    <property type="component" value="Unassembled WGS sequence"/>
</dbReference>
<organism evidence="1 2">
    <name type="scientific">Plakobranchus ocellatus</name>
    <dbReference type="NCBI Taxonomy" id="259542"/>
    <lineage>
        <taxon>Eukaryota</taxon>
        <taxon>Metazoa</taxon>
        <taxon>Spiralia</taxon>
        <taxon>Lophotrochozoa</taxon>
        <taxon>Mollusca</taxon>
        <taxon>Gastropoda</taxon>
        <taxon>Heterobranchia</taxon>
        <taxon>Euthyneura</taxon>
        <taxon>Panpulmonata</taxon>
        <taxon>Sacoglossa</taxon>
        <taxon>Placobranchoidea</taxon>
        <taxon>Plakobranchidae</taxon>
        <taxon>Plakobranchus</taxon>
    </lineage>
</organism>
<keyword evidence="2" id="KW-1185">Reference proteome</keyword>
<accession>A0AAV4CUB3</accession>
<gene>
    <name evidence="1" type="ORF">PoB_006194300</name>
</gene>
<name>A0AAV4CUB3_9GAST</name>
<protein>
    <submittedName>
        <fullName evidence="1">Uncharacterized protein</fullName>
    </submittedName>
</protein>
<dbReference type="AlphaFoldDB" id="A0AAV4CUB3"/>
<reference evidence="1 2" key="1">
    <citation type="journal article" date="2021" name="Elife">
        <title>Chloroplast acquisition without the gene transfer in kleptoplastic sea slugs, Plakobranchus ocellatus.</title>
        <authorList>
            <person name="Maeda T."/>
            <person name="Takahashi S."/>
            <person name="Yoshida T."/>
            <person name="Shimamura S."/>
            <person name="Takaki Y."/>
            <person name="Nagai Y."/>
            <person name="Toyoda A."/>
            <person name="Suzuki Y."/>
            <person name="Arimoto A."/>
            <person name="Ishii H."/>
            <person name="Satoh N."/>
            <person name="Nishiyama T."/>
            <person name="Hasebe M."/>
            <person name="Maruyama T."/>
            <person name="Minagawa J."/>
            <person name="Obokata J."/>
            <person name="Shigenobu S."/>
        </authorList>
    </citation>
    <scope>NUCLEOTIDE SEQUENCE [LARGE SCALE GENOMIC DNA]</scope>
</reference>